<dbReference type="PROSITE" id="PS51770">
    <property type="entry name" value="HOTDOG_ACOT"/>
    <property type="match status" value="1"/>
</dbReference>
<evidence type="ECO:0000256" key="1">
    <source>
        <dbReference type="ARBA" id="ARBA00022801"/>
    </source>
</evidence>
<dbReference type="GO" id="GO:0052816">
    <property type="term" value="F:long-chain fatty acyl-CoA hydrolase activity"/>
    <property type="evidence" value="ECO:0007669"/>
    <property type="project" value="TreeGrafter"/>
</dbReference>
<proteinExistence type="predicted"/>
<gene>
    <name evidence="3" type="ORF">MNBD_NITROSPIRAE01-397</name>
</gene>
<dbReference type="EMBL" id="UOGF01000050">
    <property type="protein sequence ID" value="VAX29407.1"/>
    <property type="molecule type" value="Genomic_DNA"/>
</dbReference>
<evidence type="ECO:0000259" key="2">
    <source>
        <dbReference type="PROSITE" id="PS51770"/>
    </source>
</evidence>
<dbReference type="AlphaFoldDB" id="A0A3B1DL66"/>
<dbReference type="GO" id="GO:0005829">
    <property type="term" value="C:cytosol"/>
    <property type="evidence" value="ECO:0007669"/>
    <property type="project" value="TreeGrafter"/>
</dbReference>
<dbReference type="PANTHER" id="PTHR11049:SF24">
    <property type="entry name" value="CYTOSOLIC ACYL COENZYME A THIOESTER HYDROLASE"/>
    <property type="match status" value="1"/>
</dbReference>
<organism evidence="3">
    <name type="scientific">hydrothermal vent metagenome</name>
    <dbReference type="NCBI Taxonomy" id="652676"/>
    <lineage>
        <taxon>unclassified sequences</taxon>
        <taxon>metagenomes</taxon>
        <taxon>ecological metagenomes</taxon>
    </lineage>
</organism>
<accession>A0A3B1DL66</accession>
<dbReference type="GO" id="GO:0006637">
    <property type="term" value="P:acyl-CoA metabolic process"/>
    <property type="evidence" value="ECO:0007669"/>
    <property type="project" value="TreeGrafter"/>
</dbReference>
<feature type="domain" description="HotDog ACOT-type" evidence="2">
    <location>
        <begin position="10"/>
        <end position="122"/>
    </location>
</feature>
<protein>
    <recommendedName>
        <fullName evidence="2">HotDog ACOT-type domain-containing protein</fullName>
    </recommendedName>
</protein>
<name>A0A3B1DL66_9ZZZZ</name>
<dbReference type="InterPro" id="IPR033120">
    <property type="entry name" value="HOTDOG_ACOT"/>
</dbReference>
<dbReference type="PANTHER" id="PTHR11049">
    <property type="entry name" value="ACYL COENZYME A THIOESTER HYDROLASE"/>
    <property type="match status" value="1"/>
</dbReference>
<dbReference type="Pfam" id="PF03061">
    <property type="entry name" value="4HBT"/>
    <property type="match status" value="1"/>
</dbReference>
<dbReference type="InterPro" id="IPR040170">
    <property type="entry name" value="Cytosol_ACT"/>
</dbReference>
<dbReference type="InterPro" id="IPR029069">
    <property type="entry name" value="HotDog_dom_sf"/>
</dbReference>
<reference evidence="3" key="1">
    <citation type="submission" date="2018-06" db="EMBL/GenBank/DDBJ databases">
        <authorList>
            <person name="Zhirakovskaya E."/>
        </authorList>
    </citation>
    <scope>NUCLEOTIDE SEQUENCE</scope>
</reference>
<dbReference type="GO" id="GO:0009062">
    <property type="term" value="P:fatty acid catabolic process"/>
    <property type="evidence" value="ECO:0007669"/>
    <property type="project" value="TreeGrafter"/>
</dbReference>
<dbReference type="SUPFAM" id="SSF54637">
    <property type="entry name" value="Thioesterase/thiol ester dehydrase-isomerase"/>
    <property type="match status" value="1"/>
</dbReference>
<keyword evidence="1" id="KW-0378">Hydrolase</keyword>
<dbReference type="CDD" id="cd03442">
    <property type="entry name" value="BFIT_BACH"/>
    <property type="match status" value="1"/>
</dbReference>
<evidence type="ECO:0000313" key="3">
    <source>
        <dbReference type="EMBL" id="VAX29407.1"/>
    </source>
</evidence>
<sequence length="165" mass="18234">MAQVSRKKVLDSQSEMTQIVLPNDTNILGNLLGGTLMHWIDLIGAIVANRHCRKPIVTASMERINFLNPIPLGHLVILKGSIQYTGRTSMEVKVLVFSENTLTGKRTQASDATLSYVAVDQEGRPVPVPELILSTEAEKKSYNEACARKKKRLADTNTKMGDSRE</sequence>
<dbReference type="InterPro" id="IPR006683">
    <property type="entry name" value="Thioestr_dom"/>
</dbReference>
<dbReference type="Gene3D" id="3.10.129.10">
    <property type="entry name" value="Hotdog Thioesterase"/>
    <property type="match status" value="1"/>
</dbReference>